<dbReference type="SUPFAM" id="SSF81383">
    <property type="entry name" value="F-box domain"/>
    <property type="match status" value="1"/>
</dbReference>
<dbReference type="InterPro" id="IPR001810">
    <property type="entry name" value="F-box_dom"/>
</dbReference>
<organism evidence="2 3">
    <name type="scientific">Aureobasidium melanogenum</name>
    <name type="common">Aureobasidium pullulans var. melanogenum</name>
    <dbReference type="NCBI Taxonomy" id="46634"/>
    <lineage>
        <taxon>Eukaryota</taxon>
        <taxon>Fungi</taxon>
        <taxon>Dikarya</taxon>
        <taxon>Ascomycota</taxon>
        <taxon>Pezizomycotina</taxon>
        <taxon>Dothideomycetes</taxon>
        <taxon>Dothideomycetidae</taxon>
        <taxon>Dothideales</taxon>
        <taxon>Saccotheciaceae</taxon>
        <taxon>Aureobasidium</taxon>
    </lineage>
</organism>
<evidence type="ECO:0000313" key="2">
    <source>
        <dbReference type="EMBL" id="KAG9687039.1"/>
    </source>
</evidence>
<reference evidence="2" key="1">
    <citation type="journal article" date="2021" name="J Fungi (Basel)">
        <title>Virulence traits and population genomics of the black yeast Aureobasidium melanogenum.</title>
        <authorList>
            <person name="Cernosa A."/>
            <person name="Sun X."/>
            <person name="Gostincar C."/>
            <person name="Fang C."/>
            <person name="Gunde-Cimerman N."/>
            <person name="Song Z."/>
        </authorList>
    </citation>
    <scope>NUCLEOTIDE SEQUENCE</scope>
    <source>
        <strain evidence="2">EXF-9911</strain>
    </source>
</reference>
<evidence type="ECO:0000259" key="1">
    <source>
        <dbReference type="PROSITE" id="PS50181"/>
    </source>
</evidence>
<dbReference type="InterPro" id="IPR036047">
    <property type="entry name" value="F-box-like_dom_sf"/>
</dbReference>
<comment type="caution">
    <text evidence="2">The sequence shown here is derived from an EMBL/GenBank/DDBJ whole genome shotgun (WGS) entry which is preliminary data.</text>
</comment>
<reference evidence="2" key="2">
    <citation type="submission" date="2021-08" db="EMBL/GenBank/DDBJ databases">
        <authorList>
            <person name="Gostincar C."/>
            <person name="Sun X."/>
            <person name="Song Z."/>
            <person name="Gunde-Cimerman N."/>
        </authorList>
    </citation>
    <scope>NUCLEOTIDE SEQUENCE</scope>
    <source>
        <strain evidence="2">EXF-9911</strain>
    </source>
</reference>
<dbReference type="Proteomes" id="UP000779574">
    <property type="component" value="Unassembled WGS sequence"/>
</dbReference>
<dbReference type="Gene3D" id="1.20.1280.50">
    <property type="match status" value="1"/>
</dbReference>
<feature type="domain" description="F-box" evidence="1">
    <location>
        <begin position="9"/>
        <end position="53"/>
    </location>
</feature>
<dbReference type="EMBL" id="JAHFXF010000478">
    <property type="protein sequence ID" value="KAG9687039.1"/>
    <property type="molecule type" value="Genomic_DNA"/>
</dbReference>
<dbReference type="CDD" id="cd09917">
    <property type="entry name" value="F-box_SF"/>
    <property type="match status" value="1"/>
</dbReference>
<sequence length="433" mass="49511">MATSVHNQPPELVDLPTEILVGIFGHLPDKDLSTVRLVCKELCDAATPRFATVNFTERTHDVSPYSINALIKITEHPYFGNYVKDLTFCSWSVDRTVTVDDPLSFPITLDGRVSTKHLACCLERVFKNIKYRSGSVAISIYDEPRQRTPARSPAVYDVFPTAETLEQTVYAARRARCPIRCLKIDLFTTHGSSMRADLDRTMHRILESNPTPLSIELGGDETSWQLSYDSESLCLKVKRIYFKTHWNDHYGLPVEASYNWLLTRKVTELVIARTKDFEVASFQPFFTPHLKRLELSEMYVFTDWIGNFAHNLWSKHIQTISELPGLQHCSLIRLRYGFHLSWDYGIDYLKLRGHGEYPCNANFFDLAFRDGRDSIDIDGSDVCEKLKQLACYVAAAEAKKLQDIINDGRVNDLVVGIIDEVEDRSRDEEPVQS</sequence>
<proteinExistence type="predicted"/>
<dbReference type="PROSITE" id="PS50181">
    <property type="entry name" value="FBOX"/>
    <property type="match status" value="1"/>
</dbReference>
<protein>
    <recommendedName>
        <fullName evidence="1">F-box domain-containing protein</fullName>
    </recommendedName>
</protein>
<dbReference type="AlphaFoldDB" id="A0A9P8EC63"/>
<feature type="non-terminal residue" evidence="2">
    <location>
        <position position="433"/>
    </location>
</feature>
<dbReference type="OrthoDB" id="5279008at2759"/>
<name>A0A9P8EC63_AURME</name>
<gene>
    <name evidence="2" type="ORF">KCU76_g10613</name>
</gene>
<dbReference type="Pfam" id="PF12937">
    <property type="entry name" value="F-box-like"/>
    <property type="match status" value="1"/>
</dbReference>
<accession>A0A9P8EC63</accession>
<evidence type="ECO:0000313" key="3">
    <source>
        <dbReference type="Proteomes" id="UP000779574"/>
    </source>
</evidence>